<keyword evidence="2" id="KW-1185">Reference proteome</keyword>
<organism evidence="1 2">
    <name type="scientific">Flavobacterium azooxidireducens</name>
    <dbReference type="NCBI Taxonomy" id="1871076"/>
    <lineage>
        <taxon>Bacteria</taxon>
        <taxon>Pseudomonadati</taxon>
        <taxon>Bacteroidota</taxon>
        <taxon>Flavobacteriia</taxon>
        <taxon>Flavobacteriales</taxon>
        <taxon>Flavobacteriaceae</taxon>
        <taxon>Flavobacterium</taxon>
    </lineage>
</organism>
<accession>A0ABY4KEX0</accession>
<dbReference type="RefSeq" id="WP_248434384.1">
    <property type="nucleotide sequence ID" value="NZ_CP096205.1"/>
</dbReference>
<protein>
    <submittedName>
        <fullName evidence="1">Uncharacterized protein</fullName>
    </submittedName>
</protein>
<evidence type="ECO:0000313" key="1">
    <source>
        <dbReference type="EMBL" id="UPQ79332.1"/>
    </source>
</evidence>
<dbReference type="Proteomes" id="UP000830583">
    <property type="component" value="Chromosome"/>
</dbReference>
<reference evidence="1" key="1">
    <citation type="submission" date="2022-04" db="EMBL/GenBank/DDBJ databases">
        <title>Consumption of N2O by Flavobacterium azooxidireducens sp. nov. isolated from Decomposing Leaf Litter of Phragmites australis (Cav.).</title>
        <authorList>
            <person name="Behrendt U."/>
            <person name="Spanner T."/>
            <person name="Augustin J."/>
            <person name="Horn M.A."/>
            <person name="Kolb S."/>
            <person name="Ulrich A."/>
        </authorList>
    </citation>
    <scope>NUCLEOTIDE SEQUENCE</scope>
    <source>
        <strain evidence="1">IGB 4-14</strain>
    </source>
</reference>
<dbReference type="EMBL" id="CP096205">
    <property type="protein sequence ID" value="UPQ79332.1"/>
    <property type="molecule type" value="Genomic_DNA"/>
</dbReference>
<proteinExistence type="predicted"/>
<gene>
    <name evidence="1" type="ORF">M0M57_00490</name>
</gene>
<evidence type="ECO:0000313" key="2">
    <source>
        <dbReference type="Proteomes" id="UP000830583"/>
    </source>
</evidence>
<sequence length="96" mass="11405">MLPLEQQRELLVNIKDYLEEFNEYLNQRANKYTEDIIEASKEKCLIQDSLDQFKRKSIDPFLSDIENLNKKIAETDIVLIDEQIKKIDELIDIMNS</sequence>
<name>A0ABY4KEX0_9FLAO</name>